<dbReference type="InterPro" id="IPR004358">
    <property type="entry name" value="Sig_transdc_His_kin-like_C"/>
</dbReference>
<dbReference type="Gene3D" id="3.30.565.10">
    <property type="entry name" value="Histidine kinase-like ATPase, C-terminal domain"/>
    <property type="match status" value="1"/>
</dbReference>
<evidence type="ECO:0000256" key="9">
    <source>
        <dbReference type="ARBA" id="ARBA00022840"/>
    </source>
</evidence>
<dbReference type="Pfam" id="PF00512">
    <property type="entry name" value="HisKA"/>
    <property type="match status" value="1"/>
</dbReference>
<dbReference type="SUPFAM" id="SSF55785">
    <property type="entry name" value="PYP-like sensor domain (PAS domain)"/>
    <property type="match status" value="1"/>
</dbReference>
<reference evidence="14 15" key="1">
    <citation type="submission" date="2020-08" db="EMBL/GenBank/DDBJ databases">
        <title>Genomic Encyclopedia of Type Strains, Phase IV (KMG-IV): sequencing the most valuable type-strain genomes for metagenomic binning, comparative biology and taxonomic classification.</title>
        <authorList>
            <person name="Goeker M."/>
        </authorList>
    </citation>
    <scope>NUCLEOTIDE SEQUENCE [LARGE SCALE GENOMIC DNA]</scope>
    <source>
        <strain evidence="14 15">DSM 19979</strain>
    </source>
</reference>
<sequence length="439" mass="46825">MLLVLMVTGAVAPAPGLLALLICLGAAFAVAWLWISAVTRLAAALRRAAEEEGPLRHEMPPLPPLPALVEIEEGLARLVRSLEVRAALVGQLRAADEAIVEALPDPLLVLGPDRAPLRANQAARRLFGIAGAEGETRQGDVLALLRHPLLAGAVDRALTEARPQSVDLTLPGQATRELSAQVIPMNPPLADGGRLVVVLTDRTAARTVERMRVDFVANASHELRTPLASLMGFIETLRGPAADDPPAQQRFLGIMADQADRMRRLVDDLLGLSRVEATEHLPPQGRADVLAVLRAEAAAVEPLFAARKVRLRLDLPEGALPADPADADQIAQVARNLLDNALRHAKEEVVMQAAPARHAGRSGVAFQVRDDGPGIPPEHIPRLTERFYRVDSGRARAAGNTGLGLAIVKHILNRHRGTLVIESPPGAGATFRVWLPGPG</sequence>
<dbReference type="GO" id="GO:0005886">
    <property type="term" value="C:plasma membrane"/>
    <property type="evidence" value="ECO:0007669"/>
    <property type="project" value="UniProtKB-SubCell"/>
</dbReference>
<dbReference type="GO" id="GO:0005524">
    <property type="term" value="F:ATP binding"/>
    <property type="evidence" value="ECO:0007669"/>
    <property type="project" value="UniProtKB-KW"/>
</dbReference>
<dbReference type="PANTHER" id="PTHR45453">
    <property type="entry name" value="PHOSPHATE REGULON SENSOR PROTEIN PHOR"/>
    <property type="match status" value="1"/>
</dbReference>
<keyword evidence="6 14" id="KW-0808">Transferase</keyword>
<dbReference type="InterPro" id="IPR013656">
    <property type="entry name" value="PAS_4"/>
</dbReference>
<organism evidence="14 15">
    <name type="scientific">Roseococcus suduntuyensis</name>
    <dbReference type="NCBI Taxonomy" id="455361"/>
    <lineage>
        <taxon>Bacteria</taxon>
        <taxon>Pseudomonadati</taxon>
        <taxon>Pseudomonadota</taxon>
        <taxon>Alphaproteobacteria</taxon>
        <taxon>Acetobacterales</taxon>
        <taxon>Roseomonadaceae</taxon>
        <taxon>Roseococcus</taxon>
    </lineage>
</organism>
<proteinExistence type="predicted"/>
<evidence type="ECO:0000256" key="12">
    <source>
        <dbReference type="SAM" id="Phobius"/>
    </source>
</evidence>
<evidence type="ECO:0000256" key="8">
    <source>
        <dbReference type="ARBA" id="ARBA00022777"/>
    </source>
</evidence>
<keyword evidence="15" id="KW-1185">Reference proteome</keyword>
<evidence type="ECO:0000313" key="14">
    <source>
        <dbReference type="EMBL" id="MBB3897298.1"/>
    </source>
</evidence>
<dbReference type="Proteomes" id="UP000553193">
    <property type="component" value="Unassembled WGS sequence"/>
</dbReference>
<evidence type="ECO:0000259" key="13">
    <source>
        <dbReference type="PROSITE" id="PS50109"/>
    </source>
</evidence>
<keyword evidence="12" id="KW-1133">Transmembrane helix</keyword>
<dbReference type="InterPro" id="IPR005467">
    <property type="entry name" value="His_kinase_dom"/>
</dbReference>
<dbReference type="InterPro" id="IPR003661">
    <property type="entry name" value="HisK_dim/P_dom"/>
</dbReference>
<dbReference type="InterPro" id="IPR035965">
    <property type="entry name" value="PAS-like_dom_sf"/>
</dbReference>
<evidence type="ECO:0000256" key="6">
    <source>
        <dbReference type="ARBA" id="ARBA00022679"/>
    </source>
</evidence>
<keyword evidence="11 12" id="KW-0472">Membrane</keyword>
<keyword evidence="8 14" id="KW-0418">Kinase</keyword>
<evidence type="ECO:0000256" key="1">
    <source>
        <dbReference type="ARBA" id="ARBA00000085"/>
    </source>
</evidence>
<evidence type="ECO:0000256" key="11">
    <source>
        <dbReference type="ARBA" id="ARBA00023136"/>
    </source>
</evidence>
<dbReference type="InterPro" id="IPR050351">
    <property type="entry name" value="BphY/WalK/GraS-like"/>
</dbReference>
<protein>
    <recommendedName>
        <fullName evidence="3">histidine kinase</fullName>
        <ecNumber evidence="3">2.7.13.3</ecNumber>
    </recommendedName>
</protein>
<dbReference type="Pfam" id="PF02518">
    <property type="entry name" value="HATPase_c"/>
    <property type="match status" value="1"/>
</dbReference>
<dbReference type="GO" id="GO:0000155">
    <property type="term" value="F:phosphorelay sensor kinase activity"/>
    <property type="evidence" value="ECO:0007669"/>
    <property type="project" value="InterPro"/>
</dbReference>
<keyword evidence="10" id="KW-0902">Two-component regulatory system</keyword>
<dbReference type="GO" id="GO:0016036">
    <property type="term" value="P:cellular response to phosphate starvation"/>
    <property type="evidence" value="ECO:0007669"/>
    <property type="project" value="TreeGrafter"/>
</dbReference>
<dbReference type="Gene3D" id="3.30.450.20">
    <property type="entry name" value="PAS domain"/>
    <property type="match status" value="1"/>
</dbReference>
<keyword evidence="7" id="KW-0547">Nucleotide-binding</keyword>
<feature type="domain" description="Histidine kinase" evidence="13">
    <location>
        <begin position="218"/>
        <end position="439"/>
    </location>
</feature>
<keyword evidence="5" id="KW-0597">Phosphoprotein</keyword>
<dbReference type="SMART" id="SM00387">
    <property type="entry name" value="HATPase_c"/>
    <property type="match status" value="1"/>
</dbReference>
<accession>A0A840A5R7</accession>
<dbReference type="CDD" id="cd00082">
    <property type="entry name" value="HisKA"/>
    <property type="match status" value="1"/>
</dbReference>
<dbReference type="Gene3D" id="1.10.287.130">
    <property type="match status" value="1"/>
</dbReference>
<evidence type="ECO:0000313" key="15">
    <source>
        <dbReference type="Proteomes" id="UP000553193"/>
    </source>
</evidence>
<evidence type="ECO:0000256" key="7">
    <source>
        <dbReference type="ARBA" id="ARBA00022741"/>
    </source>
</evidence>
<gene>
    <name evidence="14" type="ORF">GGQ83_000724</name>
</gene>
<keyword evidence="9" id="KW-0067">ATP-binding</keyword>
<evidence type="ECO:0000256" key="10">
    <source>
        <dbReference type="ARBA" id="ARBA00023012"/>
    </source>
</evidence>
<evidence type="ECO:0000256" key="4">
    <source>
        <dbReference type="ARBA" id="ARBA00022475"/>
    </source>
</evidence>
<dbReference type="EMBL" id="JACIDJ010000001">
    <property type="protein sequence ID" value="MBB3897298.1"/>
    <property type="molecule type" value="Genomic_DNA"/>
</dbReference>
<comment type="subcellular location">
    <subcellularLocation>
        <location evidence="2">Cell membrane</location>
    </subcellularLocation>
</comment>
<dbReference type="GO" id="GO:0004721">
    <property type="term" value="F:phosphoprotein phosphatase activity"/>
    <property type="evidence" value="ECO:0007669"/>
    <property type="project" value="TreeGrafter"/>
</dbReference>
<dbReference type="InterPro" id="IPR036890">
    <property type="entry name" value="HATPase_C_sf"/>
</dbReference>
<keyword evidence="12" id="KW-0812">Transmembrane</keyword>
<dbReference type="SUPFAM" id="SSF55874">
    <property type="entry name" value="ATPase domain of HSP90 chaperone/DNA topoisomerase II/histidine kinase"/>
    <property type="match status" value="1"/>
</dbReference>
<dbReference type="InterPro" id="IPR003594">
    <property type="entry name" value="HATPase_dom"/>
</dbReference>
<evidence type="ECO:0000256" key="5">
    <source>
        <dbReference type="ARBA" id="ARBA00022553"/>
    </source>
</evidence>
<evidence type="ECO:0000256" key="3">
    <source>
        <dbReference type="ARBA" id="ARBA00012438"/>
    </source>
</evidence>
<evidence type="ECO:0000256" key="2">
    <source>
        <dbReference type="ARBA" id="ARBA00004236"/>
    </source>
</evidence>
<dbReference type="SUPFAM" id="SSF47384">
    <property type="entry name" value="Homodimeric domain of signal transducing histidine kinase"/>
    <property type="match status" value="1"/>
</dbReference>
<dbReference type="SMART" id="SM00388">
    <property type="entry name" value="HisKA"/>
    <property type="match status" value="1"/>
</dbReference>
<dbReference type="PANTHER" id="PTHR45453:SF1">
    <property type="entry name" value="PHOSPHATE REGULON SENSOR PROTEIN PHOR"/>
    <property type="match status" value="1"/>
</dbReference>
<dbReference type="PROSITE" id="PS50109">
    <property type="entry name" value="HIS_KIN"/>
    <property type="match status" value="1"/>
</dbReference>
<dbReference type="PRINTS" id="PR00344">
    <property type="entry name" value="BCTRLSENSOR"/>
</dbReference>
<name>A0A840A5R7_9PROT</name>
<dbReference type="InterPro" id="IPR036097">
    <property type="entry name" value="HisK_dim/P_sf"/>
</dbReference>
<feature type="transmembrane region" description="Helical" evidence="12">
    <location>
        <begin position="12"/>
        <end position="37"/>
    </location>
</feature>
<dbReference type="EC" id="2.7.13.3" evidence="3"/>
<dbReference type="Pfam" id="PF08448">
    <property type="entry name" value="PAS_4"/>
    <property type="match status" value="1"/>
</dbReference>
<dbReference type="AlphaFoldDB" id="A0A840A5R7"/>
<dbReference type="FunFam" id="1.10.287.130:FF:000008">
    <property type="entry name" value="Two-component sensor histidine kinase"/>
    <property type="match status" value="1"/>
</dbReference>
<comment type="catalytic activity">
    <reaction evidence="1">
        <text>ATP + protein L-histidine = ADP + protein N-phospho-L-histidine.</text>
        <dbReference type="EC" id="2.7.13.3"/>
    </reaction>
</comment>
<comment type="caution">
    <text evidence="14">The sequence shown here is derived from an EMBL/GenBank/DDBJ whole genome shotgun (WGS) entry which is preliminary data.</text>
</comment>
<keyword evidence="4" id="KW-1003">Cell membrane</keyword>